<evidence type="ECO:0000256" key="3">
    <source>
        <dbReference type="ARBA" id="ARBA00022722"/>
    </source>
</evidence>
<evidence type="ECO:0000313" key="6">
    <source>
        <dbReference type="EMBL" id="CUS42768.1"/>
    </source>
</evidence>
<dbReference type="EMBL" id="CZQC01000070">
    <property type="protein sequence ID" value="CUS42768.1"/>
    <property type="molecule type" value="Genomic_DNA"/>
</dbReference>
<protein>
    <submittedName>
        <fullName evidence="6">Holliday junction resolvase YqgF</fullName>
    </submittedName>
</protein>
<dbReference type="GO" id="GO:0005829">
    <property type="term" value="C:cytosol"/>
    <property type="evidence" value="ECO:0007669"/>
    <property type="project" value="TreeGrafter"/>
</dbReference>
<evidence type="ECO:0000259" key="5">
    <source>
        <dbReference type="SMART" id="SM00732"/>
    </source>
</evidence>
<feature type="domain" description="YqgF/RNase H-like" evidence="5">
    <location>
        <begin position="11"/>
        <end position="111"/>
    </location>
</feature>
<dbReference type="SUPFAM" id="SSF53098">
    <property type="entry name" value="Ribonuclease H-like"/>
    <property type="match status" value="1"/>
</dbReference>
<dbReference type="Gene3D" id="3.30.420.140">
    <property type="entry name" value="YqgF/RNase H-like domain"/>
    <property type="match status" value="1"/>
</dbReference>
<keyword evidence="1" id="KW-0963">Cytoplasm</keyword>
<dbReference type="GO" id="GO:0000967">
    <property type="term" value="P:rRNA 5'-end processing"/>
    <property type="evidence" value="ECO:0007669"/>
    <property type="project" value="TreeGrafter"/>
</dbReference>
<evidence type="ECO:0000256" key="4">
    <source>
        <dbReference type="ARBA" id="ARBA00022801"/>
    </source>
</evidence>
<keyword evidence="4" id="KW-0378">Hydrolase</keyword>
<sequence length="153" mass="17111">MPEVIVPERFNSFMGFDFGTQRIGIAIGQRITASANPLAPIKARDGVPDWDLLQRIITEWQPDAFIVGLPLNMDGSDSEMSRRAAKFAKRLEGRFHRPAYTHDERLTSYEAKGIVIAEGGNRNFGENSVDGIAAQLILESWMIAHPREQGESR</sequence>
<dbReference type="SMART" id="SM00732">
    <property type="entry name" value="YqgFc"/>
    <property type="match status" value="1"/>
</dbReference>
<evidence type="ECO:0000256" key="2">
    <source>
        <dbReference type="ARBA" id="ARBA00022517"/>
    </source>
</evidence>
<dbReference type="Pfam" id="PF03652">
    <property type="entry name" value="RuvX"/>
    <property type="match status" value="1"/>
</dbReference>
<dbReference type="InterPro" id="IPR037027">
    <property type="entry name" value="YqgF/RNaseH-like_dom_sf"/>
</dbReference>
<dbReference type="InterPro" id="IPR012337">
    <property type="entry name" value="RNaseH-like_sf"/>
</dbReference>
<dbReference type="PANTHER" id="PTHR33317">
    <property type="entry name" value="POLYNUCLEOTIDYL TRANSFERASE, RIBONUCLEASE H-LIKE SUPERFAMILY PROTEIN"/>
    <property type="match status" value="1"/>
</dbReference>
<dbReference type="HAMAP" id="MF_00651">
    <property type="entry name" value="Nuclease_YqgF"/>
    <property type="match status" value="1"/>
</dbReference>
<evidence type="ECO:0000256" key="1">
    <source>
        <dbReference type="ARBA" id="ARBA00022490"/>
    </source>
</evidence>
<dbReference type="GO" id="GO:0004518">
    <property type="term" value="F:nuclease activity"/>
    <property type="evidence" value="ECO:0007669"/>
    <property type="project" value="UniProtKB-KW"/>
</dbReference>
<reference evidence="6" key="1">
    <citation type="submission" date="2015-10" db="EMBL/GenBank/DDBJ databases">
        <authorList>
            <person name="Gilbert D.G."/>
        </authorList>
    </citation>
    <scope>NUCLEOTIDE SEQUENCE</scope>
</reference>
<dbReference type="InterPro" id="IPR006641">
    <property type="entry name" value="YqgF/RNaseH-like_dom"/>
</dbReference>
<accession>A0A160TFU3</accession>
<proteinExistence type="inferred from homology"/>
<gene>
    <name evidence="6" type="ORF">MGWOODY_Tha1146</name>
</gene>
<dbReference type="AlphaFoldDB" id="A0A160TFU3"/>
<name>A0A160TFU3_9ZZZZ</name>
<dbReference type="InterPro" id="IPR005227">
    <property type="entry name" value="YqgF"/>
</dbReference>
<organism evidence="6">
    <name type="scientific">hydrothermal vent metagenome</name>
    <dbReference type="NCBI Taxonomy" id="652676"/>
    <lineage>
        <taxon>unclassified sequences</taxon>
        <taxon>metagenomes</taxon>
        <taxon>ecological metagenomes</taxon>
    </lineage>
</organism>
<dbReference type="GO" id="GO:0016787">
    <property type="term" value="F:hydrolase activity"/>
    <property type="evidence" value="ECO:0007669"/>
    <property type="project" value="UniProtKB-KW"/>
</dbReference>
<keyword evidence="2" id="KW-0690">Ribosome biogenesis</keyword>
<dbReference type="PANTHER" id="PTHR33317:SF4">
    <property type="entry name" value="POLYNUCLEOTIDYL TRANSFERASE, RIBONUCLEASE H-LIKE SUPERFAMILY PROTEIN"/>
    <property type="match status" value="1"/>
</dbReference>
<keyword evidence="3" id="KW-0540">Nuclease</keyword>
<dbReference type="CDD" id="cd16964">
    <property type="entry name" value="YqgF"/>
    <property type="match status" value="1"/>
</dbReference>
<dbReference type="NCBIfam" id="TIGR00250">
    <property type="entry name" value="RNAse_H_YqgF"/>
    <property type="match status" value="1"/>
</dbReference>